<dbReference type="PROSITE" id="PS50011">
    <property type="entry name" value="PROTEIN_KINASE_DOM"/>
    <property type="match status" value="1"/>
</dbReference>
<evidence type="ECO:0000313" key="2">
    <source>
        <dbReference type="EMBL" id="NXS92927.1"/>
    </source>
</evidence>
<dbReference type="PANTHER" id="PTHR15508">
    <property type="entry name" value="RIBOSOMAL PROTEIN S6 KINASE"/>
    <property type="match status" value="1"/>
</dbReference>
<dbReference type="Proteomes" id="UP000550086">
    <property type="component" value="Unassembled WGS sequence"/>
</dbReference>
<keyword evidence="3" id="KW-1185">Reference proteome</keyword>
<dbReference type="InterPro" id="IPR051866">
    <property type="entry name" value="Intracell_Sig-Traffick_Protein"/>
</dbReference>
<dbReference type="AlphaFoldDB" id="A0A7L2YJ46"/>
<protein>
    <submittedName>
        <fullName evidence="2">RPKL1 protein</fullName>
    </submittedName>
</protein>
<dbReference type="PANTHER" id="PTHR15508:SF4">
    <property type="entry name" value="RIBOSOMAL PROTEIN S6 KINASE-LIKE 1"/>
    <property type="match status" value="1"/>
</dbReference>
<dbReference type="SUPFAM" id="SSF116846">
    <property type="entry name" value="MIT domain"/>
    <property type="match status" value="1"/>
</dbReference>
<name>A0A7L2YJ46_JACJC</name>
<dbReference type="InterPro" id="IPR000719">
    <property type="entry name" value="Prot_kinase_dom"/>
</dbReference>
<dbReference type="InterPro" id="IPR036181">
    <property type="entry name" value="MIT_dom_sf"/>
</dbReference>
<gene>
    <name evidence="2" type="primary">Rps6kl1</name>
    <name evidence="2" type="ORF">JACJAC_R03103</name>
</gene>
<dbReference type="InterPro" id="IPR011009">
    <property type="entry name" value="Kinase-like_dom_sf"/>
</dbReference>
<dbReference type="OrthoDB" id="1278353at2759"/>
<accession>A0A7L2YJ46</accession>
<organism evidence="2 3">
    <name type="scientific">Jacana jacana</name>
    <name type="common">Wattled jacana</name>
    <name type="synonym">Parra jacana</name>
    <dbReference type="NCBI Taxonomy" id="54508"/>
    <lineage>
        <taxon>Eukaryota</taxon>
        <taxon>Metazoa</taxon>
        <taxon>Chordata</taxon>
        <taxon>Craniata</taxon>
        <taxon>Vertebrata</taxon>
        <taxon>Euteleostomi</taxon>
        <taxon>Archelosauria</taxon>
        <taxon>Archosauria</taxon>
        <taxon>Dinosauria</taxon>
        <taxon>Saurischia</taxon>
        <taxon>Theropoda</taxon>
        <taxon>Coelurosauria</taxon>
        <taxon>Aves</taxon>
        <taxon>Neognathae</taxon>
        <taxon>Neoaves</taxon>
        <taxon>Charadriiformes</taxon>
        <taxon>Jacanidae</taxon>
        <taxon>Jacana</taxon>
    </lineage>
</organism>
<dbReference type="Pfam" id="PF00069">
    <property type="entry name" value="Pkinase"/>
    <property type="match status" value="1"/>
</dbReference>
<feature type="non-terminal residue" evidence="2">
    <location>
        <position position="441"/>
    </location>
</feature>
<feature type="non-terminal residue" evidence="2">
    <location>
        <position position="1"/>
    </location>
</feature>
<dbReference type="GO" id="GO:0004672">
    <property type="term" value="F:protein kinase activity"/>
    <property type="evidence" value="ECO:0007669"/>
    <property type="project" value="InterPro"/>
</dbReference>
<dbReference type="GO" id="GO:0005524">
    <property type="term" value="F:ATP binding"/>
    <property type="evidence" value="ECO:0007669"/>
    <property type="project" value="InterPro"/>
</dbReference>
<dbReference type="Gene3D" id="1.10.510.10">
    <property type="entry name" value="Transferase(Phosphotransferase) domain 1"/>
    <property type="match status" value="1"/>
</dbReference>
<proteinExistence type="predicted"/>
<feature type="domain" description="Protein kinase" evidence="1">
    <location>
        <begin position="151"/>
        <end position="431"/>
    </location>
</feature>
<dbReference type="SUPFAM" id="SSF56112">
    <property type="entry name" value="Protein kinase-like (PK-like)"/>
    <property type="match status" value="1"/>
</dbReference>
<dbReference type="EMBL" id="VZTM01007917">
    <property type="protein sequence ID" value="NXS92927.1"/>
    <property type="molecule type" value="Genomic_DNA"/>
</dbReference>
<sequence length="441" mass="48468">VDPNKERREAVKRKITQYLRRAEEIFNCHLQRAAGGGNPTATGYSSLRFRPIRTLSSAVENLRRCKVVGVIDKVQIVQDPATGETFILKSLPKSHVETRERQTIIPHGVPFMVKLLCYYVSEDSIFLHLEHMQEDCAEGGAGLLKEGRRSLWCVRSLGRGAFHHITCSLCFPGETLWSHLRSKYSVQQGPANSNTVQALRNRGRGDGVGSFQGSSEVSIFSAPTGRVALSGSGKPHGPDPVVRGTSLTRGRLTEQPLSGQCRSMVSHGHGQRAWAVKEEQVQLWAAEILLALEGLHQQGVLCRDLNPRNLLLDAAGHVRLTFFGQWTEVEPQCCSQAREELYSAPEVGGITEPTEAADCWSFGSLLYELLTGVPLYQNHPSGIQPHTQLYLPEGLSLAAASLLTELLQYNPKRRLGSGGGGMAKLKSHAFFSTISWNKLVG</sequence>
<evidence type="ECO:0000313" key="3">
    <source>
        <dbReference type="Proteomes" id="UP000550086"/>
    </source>
</evidence>
<evidence type="ECO:0000259" key="1">
    <source>
        <dbReference type="PROSITE" id="PS50011"/>
    </source>
</evidence>
<comment type="caution">
    <text evidence="2">The sequence shown here is derived from an EMBL/GenBank/DDBJ whole genome shotgun (WGS) entry which is preliminary data.</text>
</comment>
<dbReference type="SMART" id="SM00220">
    <property type="entry name" value="S_TKc"/>
    <property type="match status" value="1"/>
</dbReference>
<reference evidence="2 3" key="1">
    <citation type="submission" date="2019-09" db="EMBL/GenBank/DDBJ databases">
        <title>Bird 10,000 Genomes (B10K) Project - Family phase.</title>
        <authorList>
            <person name="Zhang G."/>
        </authorList>
    </citation>
    <scope>NUCLEOTIDE SEQUENCE [LARGE SCALE GENOMIC DNA]</scope>
    <source>
        <strain evidence="2">B10K-DU-002-59</strain>
        <tissue evidence="2">Muscle</tissue>
    </source>
</reference>
<dbReference type="Gene3D" id="1.20.58.80">
    <property type="entry name" value="Phosphotransferase system, lactose/cellobiose-type IIA subunit"/>
    <property type="match status" value="1"/>
</dbReference>